<organism evidence="2">
    <name type="scientific">Ajellomyces dermatitidis (strain ATCC 18188 / CBS 674.68)</name>
    <name type="common">Blastomyces dermatitidis</name>
    <dbReference type="NCBI Taxonomy" id="653446"/>
    <lineage>
        <taxon>Eukaryota</taxon>
        <taxon>Fungi</taxon>
        <taxon>Dikarya</taxon>
        <taxon>Ascomycota</taxon>
        <taxon>Pezizomycotina</taxon>
        <taxon>Eurotiomycetes</taxon>
        <taxon>Eurotiomycetidae</taxon>
        <taxon>Onygenales</taxon>
        <taxon>Ajellomycetaceae</taxon>
        <taxon>Blastomyces</taxon>
    </lineage>
</organism>
<dbReference type="EMBL" id="GG749798">
    <property type="protein sequence ID" value="KMW69333.1"/>
    <property type="molecule type" value="Genomic_DNA"/>
</dbReference>
<reference evidence="2" key="1">
    <citation type="submission" date="2010-03" db="EMBL/GenBank/DDBJ databases">
        <title>Annotation of Blastomyces dermatitidis strain ATCC 18188.</title>
        <authorList>
            <consortium name="The Broad Institute Genome Sequencing Platform"/>
            <consortium name="Broad Institute Genome Sequencing Center for Infectious Disease."/>
            <person name="Cuomo C."/>
            <person name="Klein B."/>
            <person name="Sullivan T."/>
            <person name="Heitman J."/>
            <person name="Young S."/>
            <person name="Zeng Q."/>
            <person name="Gargeya S."/>
            <person name="Alvarado L."/>
            <person name="Berlin A.M."/>
            <person name="Chapman S.B."/>
            <person name="Chen Z."/>
            <person name="Freedman E."/>
            <person name="Gellesch M."/>
            <person name="Goldberg J."/>
            <person name="Griggs A."/>
            <person name="Gujja S."/>
            <person name="Heilman E."/>
            <person name="Heiman D."/>
            <person name="Howarth C."/>
            <person name="Mehta T."/>
            <person name="Neiman D."/>
            <person name="Pearson M."/>
            <person name="Roberts A."/>
            <person name="Saif S."/>
            <person name="Shea T."/>
            <person name="Shenoy N."/>
            <person name="Sisk P."/>
            <person name="Stolte C."/>
            <person name="Sykes S."/>
            <person name="White J."/>
            <person name="Yandava C."/>
            <person name="Haas B."/>
            <person name="Nusbaum C."/>
            <person name="Birren B."/>
        </authorList>
    </citation>
    <scope>NUCLEOTIDE SEQUENCE</scope>
    <source>
        <strain evidence="2">ATCC 18188</strain>
    </source>
</reference>
<gene>
    <name evidence="2" type="ORF">BDDG_13489</name>
</gene>
<accession>A0A0J9ESS6</accession>
<evidence type="ECO:0000313" key="2">
    <source>
        <dbReference type="EMBL" id="KMW69333.1"/>
    </source>
</evidence>
<feature type="compositionally biased region" description="Polar residues" evidence="1">
    <location>
        <begin position="18"/>
        <end position="34"/>
    </location>
</feature>
<proteinExistence type="predicted"/>
<dbReference type="Proteomes" id="UP000007802">
    <property type="component" value="Unassembled WGS sequence"/>
</dbReference>
<feature type="region of interest" description="Disordered" evidence="1">
    <location>
        <begin position="16"/>
        <end position="44"/>
    </location>
</feature>
<evidence type="ECO:0000256" key="1">
    <source>
        <dbReference type="SAM" id="MobiDB-lite"/>
    </source>
</evidence>
<dbReference type="AlphaFoldDB" id="A0A0J9ESS6"/>
<protein>
    <submittedName>
        <fullName evidence="2">Uncharacterized protein</fullName>
    </submittedName>
</protein>
<name>A0A0J9ESS6_AJEDA</name>
<sequence length="77" mass="8730">MANQWIERKNSNFGLLASPSTGRDQLGTYHNTVYPSKRRKPEDPQSLFRDILQLAETALQNRERSQNIVSGCIVPEG</sequence>